<accession>A0A7I7KYD8</accession>
<organism evidence="1 2">
    <name type="scientific">Mycobacterium cookii</name>
    <dbReference type="NCBI Taxonomy" id="1775"/>
    <lineage>
        <taxon>Bacteria</taxon>
        <taxon>Bacillati</taxon>
        <taxon>Actinomycetota</taxon>
        <taxon>Actinomycetes</taxon>
        <taxon>Mycobacteriales</taxon>
        <taxon>Mycobacteriaceae</taxon>
        <taxon>Mycobacterium</taxon>
    </lineage>
</organism>
<proteinExistence type="predicted"/>
<name>A0A7I7KYD8_9MYCO</name>
<dbReference type="Proteomes" id="UP000465866">
    <property type="component" value="Chromosome"/>
</dbReference>
<dbReference type="EMBL" id="AP022569">
    <property type="protein sequence ID" value="BBX47085.1"/>
    <property type="molecule type" value="Genomic_DNA"/>
</dbReference>
<sequence length="107" mass="11151">MADSGGSFPRIPQDVALQVKAKIEDLMEHATIAANQGLAAVEEIVAAGAHSGTAAVVSQQKAIEINTDLTRIIHGCTELSHKLGISVAQFAQHDHDASSQLQAITPS</sequence>
<gene>
    <name evidence="1" type="ORF">MCOO_31000</name>
</gene>
<dbReference type="AlphaFoldDB" id="A0A7I7KYD8"/>
<dbReference type="KEGG" id="mcoo:MCOO_31000"/>
<protein>
    <submittedName>
        <fullName evidence="1">Uncharacterized protein</fullName>
    </submittedName>
</protein>
<evidence type="ECO:0000313" key="2">
    <source>
        <dbReference type="Proteomes" id="UP000465866"/>
    </source>
</evidence>
<evidence type="ECO:0000313" key="1">
    <source>
        <dbReference type="EMBL" id="BBX47085.1"/>
    </source>
</evidence>
<keyword evidence="2" id="KW-1185">Reference proteome</keyword>
<dbReference type="RefSeq" id="WP_163777290.1">
    <property type="nucleotide sequence ID" value="NZ_AP022569.1"/>
</dbReference>
<reference evidence="1 2" key="1">
    <citation type="journal article" date="2019" name="Emerg. Microbes Infect.">
        <title>Comprehensive subspecies identification of 175 nontuberculous mycobacteria species based on 7547 genomic profiles.</title>
        <authorList>
            <person name="Matsumoto Y."/>
            <person name="Kinjo T."/>
            <person name="Motooka D."/>
            <person name="Nabeya D."/>
            <person name="Jung N."/>
            <person name="Uechi K."/>
            <person name="Horii T."/>
            <person name="Iida T."/>
            <person name="Fujita J."/>
            <person name="Nakamura S."/>
        </authorList>
    </citation>
    <scope>NUCLEOTIDE SEQUENCE [LARGE SCALE GENOMIC DNA]</scope>
    <source>
        <strain evidence="1 2">JCM 12404</strain>
    </source>
</reference>